<dbReference type="EMBL" id="CACVKT020005631">
    <property type="protein sequence ID" value="CAC5396632.1"/>
    <property type="molecule type" value="Genomic_DNA"/>
</dbReference>
<feature type="signal peptide" evidence="2">
    <location>
        <begin position="1"/>
        <end position="20"/>
    </location>
</feature>
<evidence type="ECO:0000256" key="1">
    <source>
        <dbReference type="SAM" id="MobiDB-lite"/>
    </source>
</evidence>
<keyword evidence="2" id="KW-0732">Signal</keyword>
<feature type="compositionally biased region" description="Basic and acidic residues" evidence="1">
    <location>
        <begin position="159"/>
        <end position="178"/>
    </location>
</feature>
<name>A0A6J8CNV5_MYTCO</name>
<evidence type="ECO:0000313" key="3">
    <source>
        <dbReference type="EMBL" id="CAC5396632.1"/>
    </source>
</evidence>
<proteinExistence type="predicted"/>
<dbReference type="AlphaFoldDB" id="A0A6J8CNV5"/>
<gene>
    <name evidence="3" type="ORF">MCOR_31162</name>
</gene>
<dbReference type="Proteomes" id="UP000507470">
    <property type="component" value="Unassembled WGS sequence"/>
</dbReference>
<keyword evidence="4" id="KW-1185">Reference proteome</keyword>
<dbReference type="OrthoDB" id="6089681at2759"/>
<organism evidence="3 4">
    <name type="scientific">Mytilus coruscus</name>
    <name type="common">Sea mussel</name>
    <dbReference type="NCBI Taxonomy" id="42192"/>
    <lineage>
        <taxon>Eukaryota</taxon>
        <taxon>Metazoa</taxon>
        <taxon>Spiralia</taxon>
        <taxon>Lophotrochozoa</taxon>
        <taxon>Mollusca</taxon>
        <taxon>Bivalvia</taxon>
        <taxon>Autobranchia</taxon>
        <taxon>Pteriomorphia</taxon>
        <taxon>Mytilida</taxon>
        <taxon>Mytiloidea</taxon>
        <taxon>Mytilidae</taxon>
        <taxon>Mytilinae</taxon>
        <taxon>Mytilus</taxon>
    </lineage>
</organism>
<feature type="compositionally biased region" description="Basic and acidic residues" evidence="1">
    <location>
        <begin position="93"/>
        <end position="129"/>
    </location>
</feature>
<sequence length="424" mass="48281">MVQSFVYFALLSMSMSSVDALEGPFQLTKSFIIDKRNRRSTNNDERSGRLKAKTITAGDVSAGRVDAVNIMADRIKAGTIRAKYLRVTRKRNREQPLDNSPRREEFSKDKFVSSDGKRINRQVKSEKSSANDGLKPKSKQAIDKRRSRNRKRSKSKSVPTEKDLSREGLHSVQPNEREPLVKAAETIHNEIPPTPTQPPGINEKSGLLKAKEINSRNIQSSFVKAKNIKADKIRASTIHSDSVIVRRKGDRFERRKLVRSEFNVWSDIPDKNKKHDITKPATAEKVLVKPSNIQLNGNGQKRPSKLNEINAKLFPTTPPEFSQHNNQLHPFVPSSTHVRDKTFPRLKISFSGRDDEEKENDPNSHRMKSKLDFLQFLGLSDNYSRNLQTEKQTNRRHPSSAGVTNKLDANRFIKNRSLMNTVLN</sequence>
<feature type="compositionally biased region" description="Basic and acidic residues" evidence="1">
    <location>
        <begin position="352"/>
        <end position="364"/>
    </location>
</feature>
<protein>
    <submittedName>
        <fullName evidence="3">Uncharacterized protein</fullName>
    </submittedName>
</protein>
<feature type="chain" id="PRO_5027110720" evidence="2">
    <location>
        <begin position="21"/>
        <end position="424"/>
    </location>
</feature>
<reference evidence="3 4" key="1">
    <citation type="submission" date="2020-06" db="EMBL/GenBank/DDBJ databases">
        <authorList>
            <person name="Li R."/>
            <person name="Bekaert M."/>
        </authorList>
    </citation>
    <scope>NUCLEOTIDE SEQUENCE [LARGE SCALE GENOMIC DNA]</scope>
    <source>
        <strain evidence="4">wild</strain>
    </source>
</reference>
<feature type="region of interest" description="Disordered" evidence="1">
    <location>
        <begin position="388"/>
        <end position="408"/>
    </location>
</feature>
<evidence type="ECO:0000256" key="2">
    <source>
        <dbReference type="SAM" id="SignalP"/>
    </source>
</evidence>
<accession>A0A6J8CNV5</accession>
<evidence type="ECO:0000313" key="4">
    <source>
        <dbReference type="Proteomes" id="UP000507470"/>
    </source>
</evidence>
<feature type="region of interest" description="Disordered" evidence="1">
    <location>
        <begin position="348"/>
        <end position="367"/>
    </location>
</feature>
<feature type="region of interest" description="Disordered" evidence="1">
    <location>
        <begin position="91"/>
        <end position="178"/>
    </location>
</feature>
<feature type="compositionally biased region" description="Basic residues" evidence="1">
    <location>
        <begin position="145"/>
        <end position="155"/>
    </location>
</feature>